<reference evidence="1" key="1">
    <citation type="submission" date="2017-06" db="EMBL/GenBank/DDBJ databases">
        <title>Novel phages from South African skin metaviromes.</title>
        <authorList>
            <person name="van Zyl L.J."/>
            <person name="Abrahams Y."/>
            <person name="Stander E.A."/>
            <person name="Kirby B.M."/>
            <person name="Clavaud C."/>
            <person name="Farcet C."/>
            <person name="Breton L."/>
            <person name="Trindade M.I."/>
        </authorList>
    </citation>
    <scope>NUCLEOTIDE SEQUENCE</scope>
</reference>
<sequence length="121" mass="14561">MQLTAKQRKEREKLVDKEEKRLHDIFQDIPQEKQKVVEGLIIQAARMRVMLNYMWEDIQENGEYDMFQQSQNVPAYERERPIARLYNTRDQSYQRVMKQLTDLLPKDAKPAETDDPVDDYV</sequence>
<organism evidence="1">
    <name type="scientific">uncultured Caudovirales phage</name>
    <dbReference type="NCBI Taxonomy" id="2100421"/>
    <lineage>
        <taxon>Viruses</taxon>
        <taxon>Duplodnaviria</taxon>
        <taxon>Heunggongvirae</taxon>
        <taxon>Uroviricota</taxon>
        <taxon>Caudoviricetes</taxon>
        <taxon>Peduoviridae</taxon>
        <taxon>Maltschvirus</taxon>
        <taxon>Maltschvirus maltsch</taxon>
    </lineage>
</organism>
<proteinExistence type="predicted"/>
<accession>A0A2H4J5M7</accession>
<dbReference type="EMBL" id="MF417889">
    <property type="protein sequence ID" value="ASN69323.1"/>
    <property type="molecule type" value="Genomic_DNA"/>
</dbReference>
<name>A0A2H4J5M7_9CAUD</name>
<gene>
    <name evidence="1" type="ORF">10S14_1</name>
</gene>
<protein>
    <submittedName>
        <fullName evidence="1">Uncharacterized protein</fullName>
    </submittedName>
</protein>
<evidence type="ECO:0000313" key="1">
    <source>
        <dbReference type="EMBL" id="ASN69323.1"/>
    </source>
</evidence>